<dbReference type="GO" id="GO:0004751">
    <property type="term" value="F:ribose-5-phosphate isomerase activity"/>
    <property type="evidence" value="ECO:0007669"/>
    <property type="project" value="UniProtKB-UniRule"/>
</dbReference>
<dbReference type="HAMAP" id="MF_00170">
    <property type="entry name" value="Rib_5P_isom_A"/>
    <property type="match status" value="1"/>
</dbReference>
<comment type="similarity">
    <text evidence="3">Belongs to the ribose 5-phosphate isomerase family.</text>
</comment>
<protein>
    <recommendedName>
        <fullName evidence="3">Ribose-5-phosphate isomerase A</fullName>
        <ecNumber evidence="3">5.3.1.6</ecNumber>
    </recommendedName>
    <alternativeName>
        <fullName evidence="3">Phosphoriboisomerase A</fullName>
        <shortName evidence="3">PRI</shortName>
    </alternativeName>
</protein>
<dbReference type="GO" id="GO:0009052">
    <property type="term" value="P:pentose-phosphate shunt, non-oxidative branch"/>
    <property type="evidence" value="ECO:0007669"/>
    <property type="project" value="UniProtKB-UniRule"/>
</dbReference>
<dbReference type="SUPFAM" id="SSF100950">
    <property type="entry name" value="NagB/RpiA/CoA transferase-like"/>
    <property type="match status" value="1"/>
</dbReference>
<dbReference type="FunFam" id="3.40.50.1360:FF:000001">
    <property type="entry name" value="Ribose-5-phosphate isomerase A"/>
    <property type="match status" value="1"/>
</dbReference>
<dbReference type="UniPathway" id="UPA00115">
    <property type="reaction ID" value="UER00412"/>
</dbReference>
<dbReference type="OrthoDB" id="5870696at2"/>
<dbReference type="SUPFAM" id="SSF75445">
    <property type="entry name" value="D-ribose-5-phosphate isomerase (RpiA), lid domain"/>
    <property type="match status" value="1"/>
</dbReference>
<dbReference type="Gene3D" id="3.30.70.260">
    <property type="match status" value="1"/>
</dbReference>
<evidence type="ECO:0000313" key="4">
    <source>
        <dbReference type="EMBL" id="CBK40132.1"/>
    </source>
</evidence>
<evidence type="ECO:0000256" key="3">
    <source>
        <dbReference type="HAMAP-Rule" id="MF_00170"/>
    </source>
</evidence>
<dbReference type="EMBL" id="FP929003">
    <property type="protein sequence ID" value="CBK40132.1"/>
    <property type="molecule type" value="Genomic_DNA"/>
</dbReference>
<dbReference type="HOGENOM" id="CLU_056590_1_0_0"/>
<dbReference type="Pfam" id="PF06026">
    <property type="entry name" value="Rib_5-P_isom_A"/>
    <property type="match status" value="1"/>
</dbReference>
<dbReference type="Proteomes" id="UP000001660">
    <property type="component" value="Chromosome"/>
</dbReference>
<feature type="active site" description="Proton acceptor" evidence="3">
    <location>
        <position position="114"/>
    </location>
</feature>
<feature type="binding site" evidence="3">
    <location>
        <begin position="105"/>
        <end position="108"/>
    </location>
    <ligand>
        <name>substrate</name>
    </ligand>
</feature>
<dbReference type="AlphaFoldDB" id="D8PA73"/>
<evidence type="ECO:0000256" key="1">
    <source>
        <dbReference type="ARBA" id="ARBA00001713"/>
    </source>
</evidence>
<dbReference type="STRING" id="330214.NIDE0353"/>
<dbReference type="CDD" id="cd01398">
    <property type="entry name" value="RPI_A"/>
    <property type="match status" value="1"/>
</dbReference>
<keyword evidence="2 3" id="KW-0413">Isomerase</keyword>
<dbReference type="NCBIfam" id="NF001924">
    <property type="entry name" value="PRK00702.1"/>
    <property type="match status" value="1"/>
</dbReference>
<dbReference type="InterPro" id="IPR037171">
    <property type="entry name" value="NagB/RpiA_transferase-like"/>
</dbReference>
<dbReference type="NCBIfam" id="TIGR00021">
    <property type="entry name" value="rpiA"/>
    <property type="match status" value="1"/>
</dbReference>
<feature type="binding site" evidence="3">
    <location>
        <position position="132"/>
    </location>
    <ligand>
        <name>substrate</name>
    </ligand>
</feature>
<gene>
    <name evidence="3 4" type="primary">rpiA</name>
    <name evidence="4" type="ORF">NIDE0353</name>
</gene>
<dbReference type="Gene3D" id="3.40.50.1360">
    <property type="match status" value="1"/>
</dbReference>
<proteinExistence type="inferred from homology"/>
<accession>D8PA73</accession>
<dbReference type="eggNOG" id="COG0120">
    <property type="taxonomic scope" value="Bacteria"/>
</dbReference>
<dbReference type="PANTHER" id="PTHR11934:SF0">
    <property type="entry name" value="RIBOSE-5-PHOSPHATE ISOMERASE"/>
    <property type="match status" value="1"/>
</dbReference>
<sequence>MTPSIMKPSSDLDSEKQRAAMKAAEYVRDGMVVGLGTGSTSKHLIIALGERVRAGLRIHAVPTSHDTAALARQSGIPLIESDNAWMIDVAIDGADQVDPALNLVKGGGGALLKEKIVAAAAKRFIVMVDHTKLVPALGGSFPLPIEVVPFGWGSTARNIEHTSGGKAVLRERNGVVFQTEAGHVILDLHMPKIDDPATLEIELNQIPGIVETGLFIGRTSILIVGHAQGADVTLAAES</sequence>
<comment type="subunit">
    <text evidence="3">Homodimer.</text>
</comment>
<dbReference type="PANTHER" id="PTHR11934">
    <property type="entry name" value="RIBOSE-5-PHOSPHATE ISOMERASE"/>
    <property type="match status" value="1"/>
</dbReference>
<comment type="function">
    <text evidence="3">Catalyzes the reversible conversion of ribose-5-phosphate to ribulose 5-phosphate.</text>
</comment>
<keyword evidence="5" id="KW-1185">Reference proteome</keyword>
<comment type="catalytic activity">
    <reaction evidence="1 3">
        <text>aldehydo-D-ribose 5-phosphate = D-ribulose 5-phosphate</text>
        <dbReference type="Rhea" id="RHEA:14657"/>
        <dbReference type="ChEBI" id="CHEBI:58121"/>
        <dbReference type="ChEBI" id="CHEBI:58273"/>
        <dbReference type="EC" id="5.3.1.6"/>
    </reaction>
</comment>
<evidence type="ECO:0000313" key="5">
    <source>
        <dbReference type="Proteomes" id="UP000001660"/>
    </source>
</evidence>
<dbReference type="GO" id="GO:0006014">
    <property type="term" value="P:D-ribose metabolic process"/>
    <property type="evidence" value="ECO:0007669"/>
    <property type="project" value="TreeGrafter"/>
</dbReference>
<organism evidence="4 5">
    <name type="scientific">Nitrospira defluvii</name>
    <dbReference type="NCBI Taxonomy" id="330214"/>
    <lineage>
        <taxon>Bacteria</taxon>
        <taxon>Pseudomonadati</taxon>
        <taxon>Nitrospirota</taxon>
        <taxon>Nitrospiria</taxon>
        <taxon>Nitrospirales</taxon>
        <taxon>Nitrospiraceae</taxon>
        <taxon>Nitrospira</taxon>
    </lineage>
</organism>
<dbReference type="KEGG" id="nde:NIDE0353"/>
<dbReference type="InterPro" id="IPR020672">
    <property type="entry name" value="Ribose5P_isomerase_typA_subgr"/>
</dbReference>
<name>D8PA73_9BACT</name>
<dbReference type="SMART" id="SM01134">
    <property type="entry name" value="DeoRC"/>
    <property type="match status" value="1"/>
</dbReference>
<comment type="pathway">
    <text evidence="3">Carbohydrate degradation; pentose phosphate pathway; D-ribose 5-phosphate from D-ribulose 5-phosphate (non-oxidative stage): step 1/1.</text>
</comment>
<reference evidence="4 5" key="1">
    <citation type="journal article" date="2010" name="Proc. Natl. Acad. Sci. U.S.A.">
        <title>A Nitrospira metagenome illuminates the physiology and evolution of globally important nitrite-oxidizing bacteria.</title>
        <authorList>
            <person name="Lucker S."/>
            <person name="Wagner M."/>
            <person name="Maixner F."/>
            <person name="Pelletier E."/>
            <person name="Koch H."/>
            <person name="Vacherie B."/>
            <person name="Rattei T."/>
            <person name="Sinninghe Damste J."/>
            <person name="Spieck E."/>
            <person name="Le Paslier D."/>
            <person name="Daims H."/>
        </authorList>
    </citation>
    <scope>NUCLEOTIDE SEQUENCE [LARGE SCALE GENOMIC DNA]</scope>
</reference>
<feature type="binding site" evidence="3">
    <location>
        <begin position="37"/>
        <end position="40"/>
    </location>
    <ligand>
        <name>substrate</name>
    </ligand>
</feature>
<evidence type="ECO:0000256" key="2">
    <source>
        <dbReference type="ARBA" id="ARBA00023235"/>
    </source>
</evidence>
<dbReference type="InterPro" id="IPR004788">
    <property type="entry name" value="Ribose5P_isomerase_type_A"/>
</dbReference>
<feature type="binding site" evidence="3">
    <location>
        <begin position="92"/>
        <end position="95"/>
    </location>
    <ligand>
        <name>substrate</name>
    </ligand>
</feature>
<dbReference type="EC" id="5.3.1.6" evidence="3"/>
<dbReference type="GO" id="GO:0005829">
    <property type="term" value="C:cytosol"/>
    <property type="evidence" value="ECO:0007669"/>
    <property type="project" value="TreeGrafter"/>
</dbReference>